<dbReference type="GO" id="GO:0005829">
    <property type="term" value="C:cytosol"/>
    <property type="evidence" value="ECO:0007669"/>
    <property type="project" value="TreeGrafter"/>
</dbReference>
<dbReference type="RefSeq" id="WP_209819718.1">
    <property type="nucleotide sequence ID" value="NZ_JAVDTL010000003.1"/>
</dbReference>
<evidence type="ECO:0000313" key="10">
    <source>
        <dbReference type="Proteomes" id="UP001253458"/>
    </source>
</evidence>
<dbReference type="SUPFAM" id="SSF51735">
    <property type="entry name" value="NAD(P)-binding Rossmann-fold domains"/>
    <property type="match status" value="1"/>
</dbReference>
<evidence type="ECO:0000256" key="2">
    <source>
        <dbReference type="ARBA" id="ARBA00023002"/>
    </source>
</evidence>
<evidence type="ECO:0000256" key="4">
    <source>
        <dbReference type="RuleBase" id="RU003719"/>
    </source>
</evidence>
<dbReference type="SUPFAM" id="SSF52283">
    <property type="entry name" value="Formate/glycerate dehydrogenase catalytic domain-like"/>
    <property type="match status" value="1"/>
</dbReference>
<sequence>MTTAPRHRILQIGRMPLPALEAEMAARYEVTCLADQPDPAAYLAARGTEFTGVVTTAAIGLKGEVIAALPRLQVISSFGVGFDALDIDAATARGVQVGYTPGVLNDCVADMAFALMLDVSRHVAASDRFVRRGEWPKVRYALGSRVSGKRLGIVGMGRIGQAVAERASGFRMEVGYHNRRPAQGCALPYFESVAALAQWADYLVLTVAGGAATRHLVNRNVLEALGPHGYIINVARGSVVDEAALIEALTERRIAGAGLDVFENEPTVPAALMALDNVVLTPHTASATHETRRAMADLVLENLESFFATGAVRTPVPGTPGP</sequence>
<comment type="caution">
    <text evidence="7">The sequence shown here is derived from an EMBL/GenBank/DDBJ whole genome shotgun (WGS) entry which is preliminary data.</text>
</comment>
<dbReference type="PANTHER" id="PTHR10996">
    <property type="entry name" value="2-HYDROXYACID DEHYDROGENASE-RELATED"/>
    <property type="match status" value="1"/>
</dbReference>
<dbReference type="GO" id="GO:0016618">
    <property type="term" value="F:hydroxypyruvate reductase [NAD(P)H] activity"/>
    <property type="evidence" value="ECO:0007669"/>
    <property type="project" value="TreeGrafter"/>
</dbReference>
<name>A0AAJ2BRV1_ACIDE</name>
<dbReference type="InterPro" id="IPR050223">
    <property type="entry name" value="D-isomer_2-hydroxyacid_DH"/>
</dbReference>
<evidence type="ECO:0000313" key="8">
    <source>
        <dbReference type="EMBL" id="MDR6838120.1"/>
    </source>
</evidence>
<dbReference type="FunFam" id="3.40.50.720:FF:000213">
    <property type="entry name" value="Putative 2-hydroxyacid dehydrogenase"/>
    <property type="match status" value="1"/>
</dbReference>
<organism evidence="7 10">
    <name type="scientific">Acidovorax delafieldii</name>
    <name type="common">Pseudomonas delafieldii</name>
    <dbReference type="NCBI Taxonomy" id="47920"/>
    <lineage>
        <taxon>Bacteria</taxon>
        <taxon>Pseudomonadati</taxon>
        <taxon>Pseudomonadota</taxon>
        <taxon>Betaproteobacteria</taxon>
        <taxon>Burkholderiales</taxon>
        <taxon>Comamonadaceae</taxon>
        <taxon>Acidovorax</taxon>
    </lineage>
</organism>
<dbReference type="Gene3D" id="3.40.50.720">
    <property type="entry name" value="NAD(P)-binding Rossmann-like Domain"/>
    <property type="match status" value="2"/>
</dbReference>
<gene>
    <name evidence="7" type="ORF">J2W88_002439</name>
    <name evidence="8" type="ORF">J2W93_002961</name>
</gene>
<reference evidence="7 9" key="1">
    <citation type="submission" date="2023-07" db="EMBL/GenBank/DDBJ databases">
        <title>Sorghum-associated microbial communities from plants grown in Nebraska, USA.</title>
        <authorList>
            <person name="Schachtman D."/>
        </authorList>
    </citation>
    <scope>NUCLEOTIDE SEQUENCE</scope>
    <source>
        <strain evidence="8 9">BE105</strain>
        <strain evidence="7">BE69</strain>
    </source>
</reference>
<dbReference type="Pfam" id="PF00389">
    <property type="entry name" value="2-Hacid_dh"/>
    <property type="match status" value="1"/>
</dbReference>
<dbReference type="GO" id="GO:0030267">
    <property type="term" value="F:glyoxylate reductase (NADPH) activity"/>
    <property type="evidence" value="ECO:0007669"/>
    <property type="project" value="TreeGrafter"/>
</dbReference>
<dbReference type="PANTHER" id="PTHR10996:SF178">
    <property type="entry name" value="2-HYDROXYACID DEHYDROGENASE YGL185C-RELATED"/>
    <property type="match status" value="1"/>
</dbReference>
<dbReference type="CDD" id="cd12156">
    <property type="entry name" value="HPPR"/>
    <property type="match status" value="1"/>
</dbReference>
<evidence type="ECO:0000259" key="5">
    <source>
        <dbReference type="Pfam" id="PF00389"/>
    </source>
</evidence>
<feature type="domain" description="D-isomer specific 2-hydroxyacid dehydrogenase catalytic" evidence="5">
    <location>
        <begin position="27"/>
        <end position="316"/>
    </location>
</feature>
<evidence type="ECO:0000313" key="9">
    <source>
        <dbReference type="Proteomes" id="UP001249076"/>
    </source>
</evidence>
<dbReference type="Proteomes" id="UP001249076">
    <property type="component" value="Unassembled WGS sequence"/>
</dbReference>
<dbReference type="GO" id="GO:0051287">
    <property type="term" value="F:NAD binding"/>
    <property type="evidence" value="ECO:0007669"/>
    <property type="project" value="InterPro"/>
</dbReference>
<evidence type="ECO:0000313" key="7">
    <source>
        <dbReference type="EMBL" id="MDR6767164.1"/>
    </source>
</evidence>
<feature type="domain" description="D-isomer specific 2-hydroxyacid dehydrogenase NAD-binding" evidence="6">
    <location>
        <begin position="113"/>
        <end position="285"/>
    </location>
</feature>
<dbReference type="EMBL" id="JAVDTS010000004">
    <property type="protein sequence ID" value="MDR6838120.1"/>
    <property type="molecule type" value="Genomic_DNA"/>
</dbReference>
<dbReference type="Proteomes" id="UP001253458">
    <property type="component" value="Unassembled WGS sequence"/>
</dbReference>
<evidence type="ECO:0000256" key="1">
    <source>
        <dbReference type="ARBA" id="ARBA00022857"/>
    </source>
</evidence>
<proteinExistence type="inferred from homology"/>
<dbReference type="InterPro" id="IPR006139">
    <property type="entry name" value="D-isomer_2_OHA_DH_cat_dom"/>
</dbReference>
<comment type="similarity">
    <text evidence="4">Belongs to the D-isomer specific 2-hydroxyacid dehydrogenase family.</text>
</comment>
<keyword evidence="2 4" id="KW-0560">Oxidoreductase</keyword>
<evidence type="ECO:0000259" key="6">
    <source>
        <dbReference type="Pfam" id="PF02826"/>
    </source>
</evidence>
<dbReference type="Pfam" id="PF02826">
    <property type="entry name" value="2-Hacid_dh_C"/>
    <property type="match status" value="1"/>
</dbReference>
<accession>A0AAJ2BRV1</accession>
<dbReference type="InterPro" id="IPR006140">
    <property type="entry name" value="D-isomer_DH_NAD-bd"/>
</dbReference>
<dbReference type="InterPro" id="IPR029752">
    <property type="entry name" value="D-isomer_DH_CS1"/>
</dbReference>
<evidence type="ECO:0000256" key="3">
    <source>
        <dbReference type="ARBA" id="ARBA00023027"/>
    </source>
</evidence>
<protein>
    <submittedName>
        <fullName evidence="7">Lactate dehydrogenase-like 2-hydroxyacid dehydrogenase</fullName>
    </submittedName>
</protein>
<keyword evidence="9" id="KW-1185">Reference proteome</keyword>
<keyword evidence="3" id="KW-0520">NAD</keyword>
<dbReference type="EMBL" id="JAVDTL010000003">
    <property type="protein sequence ID" value="MDR6767164.1"/>
    <property type="molecule type" value="Genomic_DNA"/>
</dbReference>
<dbReference type="PROSITE" id="PS00065">
    <property type="entry name" value="D_2_HYDROXYACID_DH_1"/>
    <property type="match status" value="1"/>
</dbReference>
<keyword evidence="1" id="KW-0521">NADP</keyword>
<dbReference type="InterPro" id="IPR036291">
    <property type="entry name" value="NAD(P)-bd_dom_sf"/>
</dbReference>
<dbReference type="AlphaFoldDB" id="A0AAJ2BRV1"/>